<name>A0A8S5UC23_9CAUD</name>
<sequence>MILSDITNKSIVCSEECYRCYSGHPALFKVAYDFKNGRIKDSTFDLQKRLGGMVSTGDDNINQLPGVGDEYTCAECKDYEVSSKADVISSLDDKFKNSLLRDIYSNYTGDYETAYDEHSEKYKENPEDLIESAKEFDFDNIKHDGKSSEELVRLLEKALVDAKRFSDGLKDDINVADGASYTTAEMCRNLIRMQGKYTNKVAKAFEILTNDDTKYSWMDKADAYKLVYSAVNIVATKYTAYGIHEHSINGNTASNVAVHYYDKFALFPIFPCLATGRMNTIYNEMLKQGVDQMLMSSAVKVGSIGAIKFDGSKFSGPFNKYVQRYDHLRNQLNTDPEEGDLMAIGTQMVKIVLQNLRLDRSYNGVKGS</sequence>
<evidence type="ECO:0000313" key="1">
    <source>
        <dbReference type="EMBL" id="DAF91979.1"/>
    </source>
</evidence>
<accession>A0A8S5UC23</accession>
<dbReference type="EMBL" id="BK016062">
    <property type="protein sequence ID" value="DAF91979.1"/>
    <property type="molecule type" value="Genomic_DNA"/>
</dbReference>
<reference evidence="1" key="1">
    <citation type="journal article" date="2021" name="Proc. Natl. Acad. Sci. U.S.A.">
        <title>A Catalog of Tens of Thousands of Viruses from Human Metagenomes Reveals Hidden Associations with Chronic Diseases.</title>
        <authorList>
            <person name="Tisza M.J."/>
            <person name="Buck C.B."/>
        </authorList>
    </citation>
    <scope>NUCLEOTIDE SEQUENCE</scope>
    <source>
        <strain evidence="1">CtZkC8</strain>
    </source>
</reference>
<proteinExistence type="predicted"/>
<protein>
    <submittedName>
        <fullName evidence="1">Uncharacterized protein</fullName>
    </submittedName>
</protein>
<organism evidence="1">
    <name type="scientific">Podoviridae sp. ctZkC8</name>
    <dbReference type="NCBI Taxonomy" id="2825259"/>
    <lineage>
        <taxon>Viruses</taxon>
        <taxon>Duplodnaviria</taxon>
        <taxon>Heunggongvirae</taxon>
        <taxon>Uroviricota</taxon>
        <taxon>Caudoviricetes</taxon>
    </lineage>
</organism>